<accession>A0A9D1E1M3</accession>
<evidence type="ECO:0000313" key="2">
    <source>
        <dbReference type="EMBL" id="HIR62893.1"/>
    </source>
</evidence>
<dbReference type="Pfam" id="PF13568">
    <property type="entry name" value="OMP_b-brl_2"/>
    <property type="match status" value="1"/>
</dbReference>
<feature type="domain" description="Outer membrane protein beta-barrel" evidence="1">
    <location>
        <begin position="96"/>
        <end position="202"/>
    </location>
</feature>
<reference evidence="2" key="2">
    <citation type="journal article" date="2021" name="PeerJ">
        <title>Extensive microbial diversity within the chicken gut microbiome revealed by metagenomics and culture.</title>
        <authorList>
            <person name="Gilroy R."/>
            <person name="Ravi A."/>
            <person name="Getino M."/>
            <person name="Pursley I."/>
            <person name="Horton D.L."/>
            <person name="Alikhan N.F."/>
            <person name="Baker D."/>
            <person name="Gharbi K."/>
            <person name="Hall N."/>
            <person name="Watson M."/>
            <person name="Adriaenssens E.M."/>
            <person name="Foster-Nyarko E."/>
            <person name="Jarju S."/>
            <person name="Secka A."/>
            <person name="Antonio M."/>
            <person name="Oren A."/>
            <person name="Chaudhuri R.R."/>
            <person name="La Ragione R."/>
            <person name="Hildebrand F."/>
            <person name="Pallen M.J."/>
        </authorList>
    </citation>
    <scope>NUCLEOTIDE SEQUENCE</scope>
    <source>
        <strain evidence="2">ChiHjej13B12-12457</strain>
    </source>
</reference>
<dbReference type="EMBL" id="DVHI01000063">
    <property type="protein sequence ID" value="HIR62893.1"/>
    <property type="molecule type" value="Genomic_DNA"/>
</dbReference>
<dbReference type="AlphaFoldDB" id="A0A9D1E1M3"/>
<dbReference type="InterPro" id="IPR025665">
    <property type="entry name" value="Beta-barrel_OMP_2"/>
</dbReference>
<protein>
    <submittedName>
        <fullName evidence="2">Outer membrane beta-barrel protein</fullName>
    </submittedName>
</protein>
<dbReference type="Proteomes" id="UP000886744">
    <property type="component" value="Unassembled WGS sequence"/>
</dbReference>
<evidence type="ECO:0000259" key="1">
    <source>
        <dbReference type="Pfam" id="PF13568"/>
    </source>
</evidence>
<reference evidence="2" key="1">
    <citation type="submission" date="2020-10" db="EMBL/GenBank/DDBJ databases">
        <authorList>
            <person name="Gilroy R."/>
        </authorList>
    </citation>
    <scope>NUCLEOTIDE SEQUENCE</scope>
    <source>
        <strain evidence="2">ChiHjej13B12-12457</strain>
    </source>
</reference>
<comment type="caution">
    <text evidence="2">The sequence shown here is derived from an EMBL/GenBank/DDBJ whole genome shotgun (WGS) entry which is preliminary data.</text>
</comment>
<evidence type="ECO:0000313" key="3">
    <source>
        <dbReference type="Proteomes" id="UP000886744"/>
    </source>
</evidence>
<sequence>MRPLLRIIAVTALIFTALSLYGQEDTTKIKPGVQWDTAIVVKPIRYPEHLIGVRYDYSFTGVTMTPDMGIKPVNSPVNVAILYTYYHPLWSVIDVFGLQTGLRYSRYGFVNDEYVFEHFEQTVSIIELPFLSAFHIDLGEHFRILLSIGPFLGYRFATTKDNGFDCFDNRIDYGIQGGAGLAYIIGKRFELHLEGTFHYSLSMLYHPEKMSSLSWLYSYPWQASISLGFHVKLN</sequence>
<gene>
    <name evidence="2" type="ORF">IAC94_05165</name>
</gene>
<organism evidence="2 3">
    <name type="scientific">Candidatus Coprenecus avistercoris</name>
    <dbReference type="NCBI Taxonomy" id="2840730"/>
    <lineage>
        <taxon>Bacteria</taxon>
        <taxon>Pseudomonadati</taxon>
        <taxon>Bacteroidota</taxon>
        <taxon>Bacteroidia</taxon>
        <taxon>Bacteroidales</taxon>
        <taxon>Rikenellaceae</taxon>
        <taxon>Rikenellaceae incertae sedis</taxon>
        <taxon>Candidatus Coprenecus</taxon>
    </lineage>
</organism>
<proteinExistence type="predicted"/>
<name>A0A9D1E1M3_9BACT</name>